<organism evidence="1 2">
    <name type="scientific">candidate division TA06 bacterium</name>
    <dbReference type="NCBI Taxonomy" id="2250710"/>
    <lineage>
        <taxon>Bacteria</taxon>
        <taxon>Bacteria division TA06</taxon>
    </lineage>
</organism>
<dbReference type="PROSITE" id="PS51257">
    <property type="entry name" value="PROKAR_LIPOPROTEIN"/>
    <property type="match status" value="1"/>
</dbReference>
<protein>
    <submittedName>
        <fullName evidence="1">Uncharacterized protein</fullName>
    </submittedName>
</protein>
<dbReference type="Proteomes" id="UP000282321">
    <property type="component" value="Unassembled WGS sequence"/>
</dbReference>
<dbReference type="AlphaFoldDB" id="A0A660S4G7"/>
<accession>A0A660S4G7</accession>
<sequence>MKSRYLLFAILLILVGCGKKLGPTSPDIWPPFVVETKIYADHVDFRFNEPIVTTQESVTLLNEKGDTIPVMDTVSMLQSYSVSVFPDTQYLRDTLYVILKGITDSSMNRMRSYEKLFVFSNVTSSGSLYVNKIILKRIRREGLYLDLSFNMPVMKNGMNIFVSHKLYTDSNLHFLNPHEISIAVSDTPDFILVPDDIRSFSGKQLEYPYLKRYANISFVKKVFKINIPTSEDSAVNYAIFIAKKTIDIVPVGRSAVMDSILSDTCDMYIVSKDRASFLWEKREIRGDSAIIISNLKNKG</sequence>
<dbReference type="EMBL" id="QNBC01000169">
    <property type="protein sequence ID" value="RKX64361.1"/>
    <property type="molecule type" value="Genomic_DNA"/>
</dbReference>
<name>A0A660S4G7_UNCT6</name>
<proteinExistence type="predicted"/>
<feature type="non-terminal residue" evidence="1">
    <location>
        <position position="299"/>
    </location>
</feature>
<gene>
    <name evidence="1" type="ORF">DRP44_08430</name>
</gene>
<reference evidence="1 2" key="1">
    <citation type="submission" date="2018-06" db="EMBL/GenBank/DDBJ databases">
        <title>Extensive metabolic versatility and redundancy in microbially diverse, dynamic hydrothermal sediments.</title>
        <authorList>
            <person name="Dombrowski N."/>
            <person name="Teske A."/>
            <person name="Baker B.J."/>
        </authorList>
    </citation>
    <scope>NUCLEOTIDE SEQUENCE [LARGE SCALE GENOMIC DNA]</scope>
    <source>
        <strain evidence="1">B35_G9</strain>
    </source>
</reference>
<evidence type="ECO:0000313" key="1">
    <source>
        <dbReference type="EMBL" id="RKX64361.1"/>
    </source>
</evidence>
<evidence type="ECO:0000313" key="2">
    <source>
        <dbReference type="Proteomes" id="UP000282321"/>
    </source>
</evidence>
<comment type="caution">
    <text evidence="1">The sequence shown here is derived from an EMBL/GenBank/DDBJ whole genome shotgun (WGS) entry which is preliminary data.</text>
</comment>